<sequence>MEKIFLFAMLLCLIRLDSVLAADCTGVGKRVANQQGGMLTRLMPIVQDGKNMCVVVIVVPAHNGQKPRRVEVIVPAD</sequence>
<reference evidence="2 3" key="1">
    <citation type="journal article" date="2013" name="Genome Announc.">
        <title>Whole Genome Sequencing and Comparative Analysis of Bartonella bacilliformis Strain INS, the Causative Agent of Carrion's Disease.</title>
        <authorList>
            <person name="Tarazona D."/>
            <person name="Padilla C."/>
            <person name="Caceres O."/>
            <person name="Montenegro J.D."/>
            <person name="Bailon H."/>
            <person name="Ventura G."/>
            <person name="Mendoza G."/>
            <person name="Anaya E."/>
            <person name="Guio H."/>
        </authorList>
    </citation>
    <scope>NUCLEOTIDE SEQUENCE [LARGE SCALE GENOMIC DNA]</scope>
    <source>
        <strain evidence="2 3">INS</strain>
    </source>
</reference>
<protein>
    <submittedName>
        <fullName evidence="2">Uncharacterized protein</fullName>
    </submittedName>
</protein>
<organism evidence="2 3">
    <name type="scientific">Bartonella bacilliformis INS</name>
    <dbReference type="NCBI Taxonomy" id="1206782"/>
    <lineage>
        <taxon>Bacteria</taxon>
        <taxon>Pseudomonadati</taxon>
        <taxon>Pseudomonadota</taxon>
        <taxon>Alphaproteobacteria</taxon>
        <taxon>Hyphomicrobiales</taxon>
        <taxon>Bartonellaceae</taxon>
        <taxon>Bartonella</taxon>
    </lineage>
</organism>
<comment type="caution">
    <text evidence="2">The sequence shown here is derived from an EMBL/GenBank/DDBJ whole genome shotgun (WGS) entry which is preliminary data.</text>
</comment>
<keyword evidence="3" id="KW-1185">Reference proteome</keyword>
<feature type="signal peptide" evidence="1">
    <location>
        <begin position="1"/>
        <end position="21"/>
    </location>
</feature>
<accession>A0ABN0IGU9</accession>
<feature type="chain" id="PRO_5046962343" evidence="1">
    <location>
        <begin position="22"/>
        <end position="77"/>
    </location>
</feature>
<dbReference type="EMBL" id="AMQK01000006">
    <property type="protein sequence ID" value="EKS44995.1"/>
    <property type="molecule type" value="Genomic_DNA"/>
</dbReference>
<dbReference type="Proteomes" id="UP000009359">
    <property type="component" value="Unassembled WGS sequence"/>
</dbReference>
<proteinExistence type="predicted"/>
<evidence type="ECO:0000256" key="1">
    <source>
        <dbReference type="SAM" id="SignalP"/>
    </source>
</evidence>
<name>A0ABN0IGU9_BARBA</name>
<gene>
    <name evidence="2" type="ORF">BbINS_01984</name>
</gene>
<evidence type="ECO:0000313" key="2">
    <source>
        <dbReference type="EMBL" id="EKS44995.1"/>
    </source>
</evidence>
<evidence type="ECO:0000313" key="3">
    <source>
        <dbReference type="Proteomes" id="UP000009359"/>
    </source>
</evidence>
<keyword evidence="1" id="KW-0732">Signal</keyword>